<feature type="transmembrane region" description="Helical" evidence="7">
    <location>
        <begin position="12"/>
        <end position="33"/>
    </location>
</feature>
<keyword evidence="5 7" id="KW-1133">Transmembrane helix</keyword>
<keyword evidence="3" id="KW-1003">Cell membrane</keyword>
<evidence type="ECO:0000259" key="8">
    <source>
        <dbReference type="Pfam" id="PF04290"/>
    </source>
</evidence>
<comment type="caution">
    <text evidence="7">Lacks conserved residue(s) required for the propagation of feature annotation.</text>
</comment>
<dbReference type="RefSeq" id="WP_340329724.1">
    <property type="nucleotide sequence ID" value="NZ_JAZHOF010000004.1"/>
</dbReference>
<organism evidence="9 10">
    <name type="scientific">Microbaculum marinum</name>
    <dbReference type="NCBI Taxonomy" id="1764581"/>
    <lineage>
        <taxon>Bacteria</taxon>
        <taxon>Pseudomonadati</taxon>
        <taxon>Pseudomonadota</taxon>
        <taxon>Alphaproteobacteria</taxon>
        <taxon>Hyphomicrobiales</taxon>
        <taxon>Tepidamorphaceae</taxon>
        <taxon>Microbaculum</taxon>
    </lineage>
</organism>
<feature type="transmembrane region" description="Helical" evidence="7">
    <location>
        <begin position="39"/>
        <end position="61"/>
    </location>
</feature>
<dbReference type="InterPro" id="IPR055348">
    <property type="entry name" value="DctQ"/>
</dbReference>
<gene>
    <name evidence="9" type="ORF">V3328_11105</name>
</gene>
<keyword evidence="7" id="KW-0997">Cell inner membrane</keyword>
<dbReference type="GO" id="GO:0022857">
    <property type="term" value="F:transmembrane transporter activity"/>
    <property type="evidence" value="ECO:0007669"/>
    <property type="project" value="UniProtKB-UniRule"/>
</dbReference>
<dbReference type="Proteomes" id="UP001378188">
    <property type="component" value="Unassembled WGS sequence"/>
</dbReference>
<feature type="domain" description="Tripartite ATP-independent periplasmic transporters DctQ component" evidence="8">
    <location>
        <begin position="23"/>
        <end position="154"/>
    </location>
</feature>
<sequence length="167" mass="17828">MARLWGRIVDGLGALGSITIAGLMALIVADVIARNFFNVTIPVVAEIGALSVVMILFLQLATTVAHNRMARTEFFVHAIERRSPRAAGVIEGVYDLLGATACGLIAWSTVGVLAKDLKAHEFIGVLGVFTLPVWPFRILIIVGVTAATLHYLMRGIARILNLGPKAA</sequence>
<protein>
    <recommendedName>
        <fullName evidence="7">TRAP transporter small permease protein</fullName>
    </recommendedName>
</protein>
<keyword evidence="4 7" id="KW-0812">Transmembrane</keyword>
<evidence type="ECO:0000256" key="1">
    <source>
        <dbReference type="ARBA" id="ARBA00004651"/>
    </source>
</evidence>
<proteinExistence type="inferred from homology"/>
<keyword evidence="10" id="KW-1185">Reference proteome</keyword>
<name>A0AAW9RSY7_9HYPH</name>
<evidence type="ECO:0000256" key="5">
    <source>
        <dbReference type="ARBA" id="ARBA00022989"/>
    </source>
</evidence>
<feature type="transmembrane region" description="Helical" evidence="7">
    <location>
        <begin position="92"/>
        <end position="114"/>
    </location>
</feature>
<comment type="function">
    <text evidence="7">Part of the tripartite ATP-independent periplasmic (TRAP) transport system.</text>
</comment>
<dbReference type="AlphaFoldDB" id="A0AAW9RSY7"/>
<evidence type="ECO:0000256" key="7">
    <source>
        <dbReference type="RuleBase" id="RU369079"/>
    </source>
</evidence>
<evidence type="ECO:0000313" key="9">
    <source>
        <dbReference type="EMBL" id="MEJ8572025.1"/>
    </source>
</evidence>
<evidence type="ECO:0000256" key="6">
    <source>
        <dbReference type="ARBA" id="ARBA00023136"/>
    </source>
</evidence>
<reference evidence="9 10" key="1">
    <citation type="submission" date="2024-02" db="EMBL/GenBank/DDBJ databases">
        <title>Genome analysis and characterization of Microbaculum marinisediminis sp. nov., isolated from marine sediment.</title>
        <authorList>
            <person name="Du Z.-J."/>
            <person name="Ye Y.-Q."/>
            <person name="Zhang Z.-R."/>
            <person name="Yuan S.-M."/>
            <person name="Zhang X.-Y."/>
        </authorList>
    </citation>
    <scope>NUCLEOTIDE SEQUENCE [LARGE SCALE GENOMIC DNA]</scope>
    <source>
        <strain evidence="9 10">SDUM1044001</strain>
    </source>
</reference>
<dbReference type="Pfam" id="PF04290">
    <property type="entry name" value="DctQ"/>
    <property type="match status" value="1"/>
</dbReference>
<keyword evidence="2 7" id="KW-0813">Transport</keyword>
<keyword evidence="6 7" id="KW-0472">Membrane</keyword>
<comment type="caution">
    <text evidence="9">The sequence shown here is derived from an EMBL/GenBank/DDBJ whole genome shotgun (WGS) entry which is preliminary data.</text>
</comment>
<dbReference type="EMBL" id="JAZHOF010000004">
    <property type="protein sequence ID" value="MEJ8572025.1"/>
    <property type="molecule type" value="Genomic_DNA"/>
</dbReference>
<accession>A0AAW9RSY7</accession>
<evidence type="ECO:0000313" key="10">
    <source>
        <dbReference type="Proteomes" id="UP001378188"/>
    </source>
</evidence>
<evidence type="ECO:0000256" key="2">
    <source>
        <dbReference type="ARBA" id="ARBA00022448"/>
    </source>
</evidence>
<dbReference type="GO" id="GO:0005886">
    <property type="term" value="C:plasma membrane"/>
    <property type="evidence" value="ECO:0007669"/>
    <property type="project" value="UniProtKB-SubCell"/>
</dbReference>
<comment type="subcellular location">
    <subcellularLocation>
        <location evidence="7">Cell inner membrane</location>
        <topology evidence="7">Multi-pass membrane protein</topology>
    </subcellularLocation>
    <subcellularLocation>
        <location evidence="1">Cell membrane</location>
        <topology evidence="1">Multi-pass membrane protein</topology>
    </subcellularLocation>
</comment>
<comment type="subunit">
    <text evidence="7">The complex comprises the extracytoplasmic solute receptor protein and the two transmembrane proteins.</text>
</comment>
<evidence type="ECO:0000256" key="4">
    <source>
        <dbReference type="ARBA" id="ARBA00022692"/>
    </source>
</evidence>
<evidence type="ECO:0000256" key="3">
    <source>
        <dbReference type="ARBA" id="ARBA00022475"/>
    </source>
</evidence>
<comment type="similarity">
    <text evidence="7">Belongs to the TRAP transporter small permease family.</text>
</comment>